<dbReference type="InterPro" id="IPR000531">
    <property type="entry name" value="Beta-barrel_TonB"/>
</dbReference>
<feature type="signal peptide" evidence="13">
    <location>
        <begin position="1"/>
        <end position="24"/>
    </location>
</feature>
<dbReference type="Pfam" id="PF00593">
    <property type="entry name" value="TonB_dep_Rec_b-barrel"/>
    <property type="match status" value="1"/>
</dbReference>
<keyword evidence="2 11" id="KW-0813">Transport</keyword>
<evidence type="ECO:0000256" key="9">
    <source>
        <dbReference type="ARBA" id="ARBA00023136"/>
    </source>
</evidence>
<dbReference type="EMBL" id="JBHSFZ010000032">
    <property type="protein sequence ID" value="MFC4595479.1"/>
    <property type="molecule type" value="Genomic_DNA"/>
</dbReference>
<keyword evidence="17" id="KW-1185">Reference proteome</keyword>
<gene>
    <name evidence="16" type="ORF">ACFO3E_14955</name>
</gene>
<evidence type="ECO:0000256" key="10">
    <source>
        <dbReference type="ARBA" id="ARBA00023237"/>
    </source>
</evidence>
<evidence type="ECO:0000256" key="5">
    <source>
        <dbReference type="ARBA" id="ARBA00022692"/>
    </source>
</evidence>
<evidence type="ECO:0000256" key="8">
    <source>
        <dbReference type="ARBA" id="ARBA00023077"/>
    </source>
</evidence>
<dbReference type="InterPro" id="IPR012910">
    <property type="entry name" value="Plug_dom"/>
</dbReference>
<evidence type="ECO:0000256" key="2">
    <source>
        <dbReference type="ARBA" id="ARBA00022448"/>
    </source>
</evidence>
<organism evidence="16 17">
    <name type="scientific">Sphingobium tyrosinilyticum</name>
    <dbReference type="NCBI Taxonomy" id="2715436"/>
    <lineage>
        <taxon>Bacteria</taxon>
        <taxon>Pseudomonadati</taxon>
        <taxon>Pseudomonadota</taxon>
        <taxon>Alphaproteobacteria</taxon>
        <taxon>Sphingomonadales</taxon>
        <taxon>Sphingomonadaceae</taxon>
        <taxon>Sphingobium</taxon>
    </lineage>
</organism>
<accession>A0ABV9F5F9</accession>
<keyword evidence="9 11" id="KW-0472">Membrane</keyword>
<evidence type="ECO:0000313" key="17">
    <source>
        <dbReference type="Proteomes" id="UP001595957"/>
    </source>
</evidence>
<feature type="chain" id="PRO_5045220207" evidence="13">
    <location>
        <begin position="25"/>
        <end position="795"/>
    </location>
</feature>
<dbReference type="Pfam" id="PF07715">
    <property type="entry name" value="Plug"/>
    <property type="match status" value="1"/>
</dbReference>
<evidence type="ECO:0000256" key="1">
    <source>
        <dbReference type="ARBA" id="ARBA00004571"/>
    </source>
</evidence>
<comment type="caution">
    <text evidence="16">The sequence shown here is derived from an EMBL/GenBank/DDBJ whole genome shotgun (WGS) entry which is preliminary data.</text>
</comment>
<feature type="domain" description="TonB-dependent receptor-like beta-barrel" evidence="14">
    <location>
        <begin position="294"/>
        <end position="738"/>
    </location>
</feature>
<keyword evidence="5 11" id="KW-0812">Transmembrane</keyword>
<keyword evidence="4" id="KW-0410">Iron transport</keyword>
<dbReference type="InterPro" id="IPR036942">
    <property type="entry name" value="Beta-barrel_TonB_sf"/>
</dbReference>
<evidence type="ECO:0000256" key="4">
    <source>
        <dbReference type="ARBA" id="ARBA00022496"/>
    </source>
</evidence>
<evidence type="ECO:0000313" key="16">
    <source>
        <dbReference type="EMBL" id="MFC4595479.1"/>
    </source>
</evidence>
<evidence type="ECO:0000256" key="7">
    <source>
        <dbReference type="ARBA" id="ARBA00023065"/>
    </source>
</evidence>
<keyword evidence="6" id="KW-0408">Iron</keyword>
<evidence type="ECO:0000259" key="15">
    <source>
        <dbReference type="Pfam" id="PF07715"/>
    </source>
</evidence>
<proteinExistence type="inferred from homology"/>
<keyword evidence="16" id="KW-0675">Receptor</keyword>
<protein>
    <submittedName>
        <fullName evidence="16">TonB-dependent receptor</fullName>
    </submittedName>
</protein>
<dbReference type="RefSeq" id="WP_380805705.1">
    <property type="nucleotide sequence ID" value="NZ_JBHSFZ010000032.1"/>
</dbReference>
<keyword evidence="10 11" id="KW-0998">Cell outer membrane</keyword>
<comment type="similarity">
    <text evidence="11 12">Belongs to the TonB-dependent receptor family.</text>
</comment>
<reference evidence="17" key="1">
    <citation type="journal article" date="2019" name="Int. J. Syst. Evol. Microbiol.">
        <title>The Global Catalogue of Microorganisms (GCM) 10K type strain sequencing project: providing services to taxonomists for standard genome sequencing and annotation.</title>
        <authorList>
            <consortium name="The Broad Institute Genomics Platform"/>
            <consortium name="The Broad Institute Genome Sequencing Center for Infectious Disease"/>
            <person name="Wu L."/>
            <person name="Ma J."/>
        </authorList>
    </citation>
    <scope>NUCLEOTIDE SEQUENCE [LARGE SCALE GENOMIC DNA]</scope>
    <source>
        <strain evidence="17">NBRC 103632</strain>
    </source>
</reference>
<dbReference type="Proteomes" id="UP001595957">
    <property type="component" value="Unassembled WGS sequence"/>
</dbReference>
<dbReference type="PANTHER" id="PTHR32552:SF81">
    <property type="entry name" value="TONB-DEPENDENT OUTER MEMBRANE RECEPTOR"/>
    <property type="match status" value="1"/>
</dbReference>
<keyword evidence="3 11" id="KW-1134">Transmembrane beta strand</keyword>
<keyword evidence="7" id="KW-0406">Ion transport</keyword>
<dbReference type="PANTHER" id="PTHR32552">
    <property type="entry name" value="FERRICHROME IRON RECEPTOR-RELATED"/>
    <property type="match status" value="1"/>
</dbReference>
<dbReference type="SUPFAM" id="SSF56935">
    <property type="entry name" value="Porins"/>
    <property type="match status" value="1"/>
</dbReference>
<evidence type="ECO:0000256" key="13">
    <source>
        <dbReference type="SAM" id="SignalP"/>
    </source>
</evidence>
<evidence type="ECO:0000259" key="14">
    <source>
        <dbReference type="Pfam" id="PF00593"/>
    </source>
</evidence>
<keyword evidence="13" id="KW-0732">Signal</keyword>
<name>A0ABV9F5F9_9SPHN</name>
<keyword evidence="8 12" id="KW-0798">TonB box</keyword>
<evidence type="ECO:0000256" key="11">
    <source>
        <dbReference type="PROSITE-ProRule" id="PRU01360"/>
    </source>
</evidence>
<dbReference type="PROSITE" id="PS52016">
    <property type="entry name" value="TONB_DEPENDENT_REC_3"/>
    <property type="match status" value="1"/>
</dbReference>
<evidence type="ECO:0000256" key="3">
    <source>
        <dbReference type="ARBA" id="ARBA00022452"/>
    </source>
</evidence>
<dbReference type="InterPro" id="IPR039426">
    <property type="entry name" value="TonB-dep_rcpt-like"/>
</dbReference>
<feature type="domain" description="TonB-dependent receptor plug" evidence="15">
    <location>
        <begin position="49"/>
        <end position="154"/>
    </location>
</feature>
<comment type="subcellular location">
    <subcellularLocation>
        <location evidence="1 11">Cell outer membrane</location>
        <topology evidence="1 11">Multi-pass membrane protein</topology>
    </subcellularLocation>
</comment>
<dbReference type="Gene3D" id="2.40.170.20">
    <property type="entry name" value="TonB-dependent receptor, beta-barrel domain"/>
    <property type="match status" value="1"/>
</dbReference>
<sequence>MHRPLRIISSVGALAASLASYAHAQDATSEPSLVNDDIVVTARRREESLQEVPQTVNVVSGASVEKLNITKFEDIKSVVPGLSLQSTGDGFSFRASLRGVGYDSIASVPPNVEFYVNEALVSPFSLFQSMYDVGQIEVLRGPQGTLRGRASPSGQITVTTRRPNLDDVGVMFNGSATDRDAYNGSAAINIPLLPGVAALRLAGLVDQNHVDQVRPLNGGRKPFSNTESGRISLRVEPADWFDGNVMYQVLHRRAESYRQVESLSLSQPGAPLHFGSNSLITGRDRRSIGDDPIFVNEDQKLLIGNANVRFAGQQLSYVGSWFKVDQDTRQPQDSANIFPGQSVYQLVPVAATQKTHELRLSSVDRIMGIFDYTVGAVYVQTIGKNPITSPSIIAFNGGAPAGTPGLPVYLTTANTIIQGAGKQTEKSYFGNLTAHIGERAEISGGLRHITFNDKNFLAIPSLGVTLQDIDQDYDATVYNFTAKYRFNDELMVYANTGSSWRKGTQAVGIFRPLTPLLESFVRPHPEKSKSYEIGMKANLFDRKLELNVTAFHQKFDGFLYRNNTPVNFVDLDFSQFPTVTQRLGQFNFLANVPAKVSGVELQALFRPSRHISLDAQFAYAKGKISNGQVACNDANLDGVPDGGTTDVTAIPAAGVAVCSINDRVSNAPNWSLTLQPEYSMSLSDRADAYLRGLFTYSPNNPNDPTNAYDKVKGYGLLNLYLGVRDPDGAWEIGAFAKNITNTFRVLSRGDRPLQTNALDAGAGFASVPFQSNYVQITSTPPREFGVSLRVALGAR</sequence>
<evidence type="ECO:0000256" key="12">
    <source>
        <dbReference type="RuleBase" id="RU003357"/>
    </source>
</evidence>
<evidence type="ECO:0000256" key="6">
    <source>
        <dbReference type="ARBA" id="ARBA00023004"/>
    </source>
</evidence>